<name>A0A9P1FUH1_9DINO</name>
<dbReference type="EMBL" id="CAMXCT020001112">
    <property type="protein sequence ID" value="CAL1140157.1"/>
    <property type="molecule type" value="Genomic_DNA"/>
</dbReference>
<gene>
    <name evidence="1" type="ORF">C1SCF055_LOCUS14102</name>
</gene>
<comment type="caution">
    <text evidence="1">The sequence shown here is derived from an EMBL/GenBank/DDBJ whole genome shotgun (WGS) entry which is preliminary data.</text>
</comment>
<reference evidence="1" key="1">
    <citation type="submission" date="2022-10" db="EMBL/GenBank/DDBJ databases">
        <authorList>
            <person name="Chen Y."/>
            <person name="Dougan E. K."/>
            <person name="Chan C."/>
            <person name="Rhodes N."/>
            <person name="Thang M."/>
        </authorList>
    </citation>
    <scope>NUCLEOTIDE SEQUENCE</scope>
</reference>
<evidence type="ECO:0000313" key="2">
    <source>
        <dbReference type="EMBL" id="CAL1140157.1"/>
    </source>
</evidence>
<keyword evidence="4" id="KW-1185">Reference proteome</keyword>
<evidence type="ECO:0000313" key="4">
    <source>
        <dbReference type="Proteomes" id="UP001152797"/>
    </source>
</evidence>
<accession>A0A9P1FUH1</accession>
<evidence type="ECO:0000313" key="3">
    <source>
        <dbReference type="EMBL" id="CAL4774094.1"/>
    </source>
</evidence>
<sequence length="187" mass="20380">MGAPSTMLPISADNFEVPLGCKNLRTCNIQMCNFVREILNFHTATEEHLLAVCNCLPMRELRAFSLLARSFRAASTLAWSEDVIENERILLSIAQKDQPEFLAKAVTDSGISKASLGRTLLQEHLEHLAHLAGLADRPVSLPRQRATQGLHLKGKEVLAAGGAVVPALPRARGADIEAECLTGSKMW</sequence>
<proteinExistence type="predicted"/>
<dbReference type="EMBL" id="CAMXCT010001112">
    <property type="protein sequence ID" value="CAI3986782.1"/>
    <property type="molecule type" value="Genomic_DNA"/>
</dbReference>
<dbReference type="AlphaFoldDB" id="A0A9P1FUH1"/>
<dbReference type="OrthoDB" id="419552at2759"/>
<evidence type="ECO:0000313" key="1">
    <source>
        <dbReference type="EMBL" id="CAI3986782.1"/>
    </source>
</evidence>
<dbReference type="EMBL" id="CAMXCT030001112">
    <property type="protein sequence ID" value="CAL4774094.1"/>
    <property type="molecule type" value="Genomic_DNA"/>
</dbReference>
<organism evidence="1">
    <name type="scientific">Cladocopium goreaui</name>
    <dbReference type="NCBI Taxonomy" id="2562237"/>
    <lineage>
        <taxon>Eukaryota</taxon>
        <taxon>Sar</taxon>
        <taxon>Alveolata</taxon>
        <taxon>Dinophyceae</taxon>
        <taxon>Suessiales</taxon>
        <taxon>Symbiodiniaceae</taxon>
        <taxon>Cladocopium</taxon>
    </lineage>
</organism>
<reference evidence="2" key="2">
    <citation type="submission" date="2024-04" db="EMBL/GenBank/DDBJ databases">
        <authorList>
            <person name="Chen Y."/>
            <person name="Shah S."/>
            <person name="Dougan E. K."/>
            <person name="Thang M."/>
            <person name="Chan C."/>
        </authorList>
    </citation>
    <scope>NUCLEOTIDE SEQUENCE [LARGE SCALE GENOMIC DNA]</scope>
</reference>
<protein>
    <submittedName>
        <fullName evidence="3">F-box domain-containing protein</fullName>
    </submittedName>
</protein>
<dbReference type="Proteomes" id="UP001152797">
    <property type="component" value="Unassembled WGS sequence"/>
</dbReference>